<dbReference type="EMBL" id="JAFFHB010000008">
    <property type="protein sequence ID" value="KAK4662640.1"/>
    <property type="molecule type" value="Genomic_DNA"/>
</dbReference>
<comment type="caution">
    <text evidence="1">The sequence shown here is derived from an EMBL/GenBank/DDBJ whole genome shotgun (WGS) entry which is preliminary data.</text>
</comment>
<gene>
    <name evidence="1" type="primary">HHF1_2</name>
    <name evidence="1" type="ORF">QC763_0090370</name>
</gene>
<protein>
    <submittedName>
        <fullName evidence="1">Histone H4</fullName>
    </submittedName>
</protein>
<accession>A0ABR0H3P5</accession>
<evidence type="ECO:0000313" key="2">
    <source>
        <dbReference type="Proteomes" id="UP001326199"/>
    </source>
</evidence>
<evidence type="ECO:0000313" key="1">
    <source>
        <dbReference type="EMBL" id="KAK4662640.1"/>
    </source>
</evidence>
<dbReference type="RefSeq" id="XP_062762606.1">
    <property type="nucleotide sequence ID" value="XM_062906236.1"/>
</dbReference>
<keyword evidence="2" id="KW-1185">Reference proteome</keyword>
<dbReference type="GeneID" id="87926445"/>
<organism evidence="1 2">
    <name type="scientific">Podospora pseudopauciseta</name>
    <dbReference type="NCBI Taxonomy" id="2093780"/>
    <lineage>
        <taxon>Eukaryota</taxon>
        <taxon>Fungi</taxon>
        <taxon>Dikarya</taxon>
        <taxon>Ascomycota</taxon>
        <taxon>Pezizomycotina</taxon>
        <taxon>Sordariomycetes</taxon>
        <taxon>Sordariomycetidae</taxon>
        <taxon>Sordariales</taxon>
        <taxon>Podosporaceae</taxon>
        <taxon>Podospora</taxon>
    </lineage>
</organism>
<dbReference type="Proteomes" id="UP001326199">
    <property type="component" value="Unassembled WGS sequence"/>
</dbReference>
<proteinExistence type="predicted"/>
<name>A0ABR0H3P5_9PEZI</name>
<reference evidence="1 2" key="1">
    <citation type="journal article" date="2023" name="bioRxiv">
        <title>High-quality genome assemblies of four members of thePodospora anserinaspecies complex.</title>
        <authorList>
            <person name="Ament-Velasquez S.L."/>
            <person name="Vogan A.A."/>
            <person name="Wallerman O."/>
            <person name="Hartmann F."/>
            <person name="Gautier V."/>
            <person name="Silar P."/>
            <person name="Giraud T."/>
            <person name="Johannesson H."/>
        </authorList>
    </citation>
    <scope>NUCLEOTIDE SEQUENCE [LARGE SCALE GENOMIC DNA]</scope>
    <source>
        <strain evidence="1 2">CBS 411.78</strain>
    </source>
</reference>
<sequence length="75" mass="8582">MADKVVLPLLLVRILGRSKRQKIESGLAPEKNRCFPFSASSRKSRRVFLQPSVEKQFQGGVNTQSKHLTRVRVYL</sequence>